<feature type="region of interest" description="Disordered" evidence="8">
    <location>
        <begin position="63"/>
        <end position="85"/>
    </location>
</feature>
<evidence type="ECO:0000256" key="3">
    <source>
        <dbReference type="ARBA" id="ARBA00022454"/>
    </source>
</evidence>
<dbReference type="SUPFAM" id="SSF48371">
    <property type="entry name" value="ARM repeat"/>
    <property type="match status" value="1"/>
</dbReference>
<keyword evidence="7" id="KW-0131">Cell cycle</keyword>
<dbReference type="GO" id="GO:0051301">
    <property type="term" value="P:cell division"/>
    <property type="evidence" value="ECO:0007669"/>
    <property type="project" value="UniProtKB-KW"/>
</dbReference>
<dbReference type="GO" id="GO:0000793">
    <property type="term" value="C:condensed chromosome"/>
    <property type="evidence" value="ECO:0007669"/>
    <property type="project" value="TreeGrafter"/>
</dbReference>
<comment type="subcellular location">
    <subcellularLocation>
        <location evidence="1">Chromosome</location>
    </subcellularLocation>
</comment>
<dbReference type="OrthoDB" id="27187at2759"/>
<keyword evidence="5" id="KW-0498">Mitosis</keyword>
<feature type="compositionally biased region" description="Acidic residues" evidence="8">
    <location>
        <begin position="956"/>
        <end position="967"/>
    </location>
</feature>
<dbReference type="InterPro" id="IPR016024">
    <property type="entry name" value="ARM-type_fold"/>
</dbReference>
<accession>A0A6A4I718</accession>
<evidence type="ECO:0000256" key="2">
    <source>
        <dbReference type="ARBA" id="ARBA00006533"/>
    </source>
</evidence>
<name>A0A6A4I718_9AGAR</name>
<comment type="similarity">
    <text evidence="2">Belongs to the CND3 (condensin subunit 3) family.</text>
</comment>
<evidence type="ECO:0000256" key="4">
    <source>
        <dbReference type="ARBA" id="ARBA00022618"/>
    </source>
</evidence>
<evidence type="ECO:0000256" key="1">
    <source>
        <dbReference type="ARBA" id="ARBA00004286"/>
    </source>
</evidence>
<dbReference type="Pfam" id="PF12719">
    <property type="entry name" value="Cnd3"/>
    <property type="match status" value="1"/>
</dbReference>
<keyword evidence="3" id="KW-0158">Chromosome</keyword>
<sequence length="973" mass="110578">MPPKARRNTQRAQSPRTFLEQLPLQIGSIFDQAQTSVASHHKNIAVALYELYVEAGGIRIKLPKDARDGDTDSGFDSDSDDEEDRCRVKLGEEEFEKIIYFMVLRLLNSKKDSAGDRSLKFFAAFVHCLHEKAVEQDEIENGNEAEDEQDHDVDMDSGYGGWKPGNPMLLLGQINSSLYYALCANLLHRITDRDWTIRQQAAIALCMFYRVDDPDELEEMDLSSLSDVLLEALACDPKEQIRLSSTTTLSLGILGRTRDNDIGIRREAYAVLEKNVTLDDASDGNRGLEDAETDISVQVGRTHPRNLTIFQRDSVIKNGLGDRDSNVRDAAVKLLTKWIGAVAEGSQAALLLDHAKNTPAQAAAAQKQKQKAILLEEICLVRLLRLFNLRATNERTIRINWRTGWTRCYPVTMALAFYLQDRFNVLVEAMVQHGLEDDADEDDDDVARAIRQDDVDDKEFVTIEVVKIALHADYGDEIGRRKMEQLVRDLLVHNDLPEGLIAPCVALLKKIAAYERDMIRIVSLDVIQTLRDENAVDAVLTSRFDSIDVSLSPGHSRQQRAESKNSEELSEREKERRDKVDMRCLCICEAMLELVKKVNKRLIRPVNDLVHSCASRRMDDNIKEKAFRSEELWLVAVQLSLTILLWYAQQNIMPEDLCASANSSHQRKALTVRFINVFRSEKLSEDMRALLCAGLVKLMNDDVIVNKDTFMPVFLKLSSKVLDSDDGIVSLEKFANILLAWTHPEHLRKKEKEKEKLTIDDNCIHFRMAFEIIKELLNRKSKLLKDHKRILCKLLAKVYLPQKVDAWEVRNLEMLMGFISAFCPLPNVHSRNALKSFYDTFVRKYKQQLEAFSEDDFRALEGHLDKKAFVDNIMNAVDNDESEVKNRKRKLSAGIGSATHENLKSKRARSSTFAGDIGEEDTVQERQSSKPRTSTKSIFKRRSLAAPRQHITISDSDSEGAEEEEVDGLLNEV</sequence>
<evidence type="ECO:0000256" key="8">
    <source>
        <dbReference type="SAM" id="MobiDB-lite"/>
    </source>
</evidence>
<protein>
    <recommendedName>
        <fullName evidence="9">Nuclear condensin complex subunit 3 C-terminal domain-containing protein</fullName>
    </recommendedName>
</protein>
<dbReference type="Gene3D" id="1.25.10.10">
    <property type="entry name" value="Leucine-rich Repeat Variant"/>
    <property type="match status" value="1"/>
</dbReference>
<feature type="compositionally biased region" description="Basic and acidic residues" evidence="8">
    <location>
        <begin position="559"/>
        <end position="574"/>
    </location>
</feature>
<evidence type="ECO:0000313" key="10">
    <source>
        <dbReference type="EMBL" id="KAE9404614.1"/>
    </source>
</evidence>
<evidence type="ECO:0000256" key="6">
    <source>
        <dbReference type="ARBA" id="ARBA00023067"/>
    </source>
</evidence>
<feature type="region of interest" description="Disordered" evidence="8">
    <location>
        <begin position="551"/>
        <end position="574"/>
    </location>
</feature>
<dbReference type="InterPro" id="IPR011989">
    <property type="entry name" value="ARM-like"/>
</dbReference>
<dbReference type="GO" id="GO:0000796">
    <property type="term" value="C:condensin complex"/>
    <property type="evidence" value="ECO:0007669"/>
    <property type="project" value="InterPro"/>
</dbReference>
<gene>
    <name evidence="10" type="ORF">BT96DRAFT_935529</name>
</gene>
<dbReference type="PANTHER" id="PTHR14418">
    <property type="entry name" value="CONDENSIN COMPLEX SUBUNIT 3-RELATED"/>
    <property type="match status" value="1"/>
</dbReference>
<evidence type="ECO:0000313" key="11">
    <source>
        <dbReference type="Proteomes" id="UP000799118"/>
    </source>
</evidence>
<organism evidence="10 11">
    <name type="scientific">Gymnopus androsaceus JB14</name>
    <dbReference type="NCBI Taxonomy" id="1447944"/>
    <lineage>
        <taxon>Eukaryota</taxon>
        <taxon>Fungi</taxon>
        <taxon>Dikarya</taxon>
        <taxon>Basidiomycota</taxon>
        <taxon>Agaricomycotina</taxon>
        <taxon>Agaricomycetes</taxon>
        <taxon>Agaricomycetidae</taxon>
        <taxon>Agaricales</taxon>
        <taxon>Marasmiineae</taxon>
        <taxon>Omphalotaceae</taxon>
        <taxon>Gymnopus</taxon>
    </lineage>
</organism>
<keyword evidence="11" id="KW-1185">Reference proteome</keyword>
<evidence type="ECO:0000256" key="7">
    <source>
        <dbReference type="ARBA" id="ARBA00023306"/>
    </source>
</evidence>
<proteinExistence type="inferred from homology"/>
<dbReference type="InterPro" id="IPR027165">
    <property type="entry name" value="CND3"/>
</dbReference>
<dbReference type="Proteomes" id="UP000799118">
    <property type="component" value="Unassembled WGS sequence"/>
</dbReference>
<evidence type="ECO:0000259" key="9">
    <source>
        <dbReference type="Pfam" id="PF12719"/>
    </source>
</evidence>
<reference evidence="10" key="1">
    <citation type="journal article" date="2019" name="Environ. Microbiol.">
        <title>Fungal ecological strategies reflected in gene transcription - a case study of two litter decomposers.</title>
        <authorList>
            <person name="Barbi F."/>
            <person name="Kohler A."/>
            <person name="Barry K."/>
            <person name="Baskaran P."/>
            <person name="Daum C."/>
            <person name="Fauchery L."/>
            <person name="Ihrmark K."/>
            <person name="Kuo A."/>
            <person name="LaButti K."/>
            <person name="Lipzen A."/>
            <person name="Morin E."/>
            <person name="Grigoriev I.V."/>
            <person name="Henrissat B."/>
            <person name="Lindahl B."/>
            <person name="Martin F."/>
        </authorList>
    </citation>
    <scope>NUCLEOTIDE SEQUENCE</scope>
    <source>
        <strain evidence="10">JB14</strain>
    </source>
</reference>
<dbReference type="EMBL" id="ML769415">
    <property type="protein sequence ID" value="KAE9404614.1"/>
    <property type="molecule type" value="Genomic_DNA"/>
</dbReference>
<dbReference type="GO" id="GO:0007076">
    <property type="term" value="P:mitotic chromosome condensation"/>
    <property type="evidence" value="ECO:0007669"/>
    <property type="project" value="InterPro"/>
</dbReference>
<dbReference type="InterPro" id="IPR025977">
    <property type="entry name" value="Cnd3_C"/>
</dbReference>
<keyword evidence="4" id="KW-0132">Cell division</keyword>
<dbReference type="PANTHER" id="PTHR14418:SF5">
    <property type="entry name" value="CONDENSIN COMPLEX SUBUNIT 3"/>
    <property type="match status" value="1"/>
</dbReference>
<evidence type="ECO:0000256" key="5">
    <source>
        <dbReference type="ARBA" id="ARBA00022776"/>
    </source>
</evidence>
<dbReference type="AlphaFoldDB" id="A0A6A4I718"/>
<feature type="domain" description="Nuclear condensin complex subunit 3 C-terminal" evidence="9">
    <location>
        <begin position="708"/>
        <end position="800"/>
    </location>
</feature>
<feature type="compositionally biased region" description="Acidic residues" evidence="8">
    <location>
        <begin position="71"/>
        <end position="83"/>
    </location>
</feature>
<keyword evidence="6" id="KW-0226">DNA condensation</keyword>
<feature type="region of interest" description="Disordered" evidence="8">
    <location>
        <begin position="881"/>
        <end position="973"/>
    </location>
</feature>